<dbReference type="Proteomes" id="UP000095192">
    <property type="component" value="Unassembled WGS sequence"/>
</dbReference>
<evidence type="ECO:0000313" key="3">
    <source>
        <dbReference type="Proteomes" id="UP000095192"/>
    </source>
</evidence>
<proteinExistence type="predicted"/>
<organism evidence="2 3">
    <name type="scientific">Cyclospora cayetanensis</name>
    <dbReference type="NCBI Taxonomy" id="88456"/>
    <lineage>
        <taxon>Eukaryota</taxon>
        <taxon>Sar</taxon>
        <taxon>Alveolata</taxon>
        <taxon>Apicomplexa</taxon>
        <taxon>Conoidasida</taxon>
        <taxon>Coccidia</taxon>
        <taxon>Eucoccidiorida</taxon>
        <taxon>Eimeriorina</taxon>
        <taxon>Eimeriidae</taxon>
        <taxon>Cyclospora</taxon>
    </lineage>
</organism>
<sequence>MQQQPQKPQLVRKWLPRVSSQAEPCDPIRMPPQDLALMQQLVRLQQENTSLRGYAERVTKELRSARLSQAVTAAAAAVCGNDTARCSAVASDLQQQAEGLPLPPWCLNMQLVSPLLAAYDERILELQEEAKSKEKIIENFSAKVMAVTTENEQLAEELRSKTARLQQLFEAEAGSTAGTGALGSVSAGKPYSSLLQEKNELEELYSLTSEQSEVLLSQNHLLKCHVEQSEAALEEMRTVMAETERRAAAVAAREEKLAKQEDTVAEQALQLREAVERNNELSKRLALAEKDVQRLSAELATALQQQESQLQELQQERAAAAAAAALQQEHEGLKKQVESAARETVAAKEVADYLEQRLATQAHDAEEARKQSESITQQLHAAVVEKERAVASASLLQQHLDQLRGQHETELRLLRAAQGDTLERRALQAEELAERLRQQLEALQKSHGEAIARTELAASTKHHQTLEQHRQQAQAAAESEVARLKEVLTTQGKDAAAKSAALAASKKQLEDSLAAAESARLTLQQQQVLLNQRCEQLQETCNTQQQQIAEVTAKLATAEAEGDAAKRRAERETAEVKRRCDSLTALAEAKAARIQEAADRRQIAAAQRLLEEQQQRERLGKEYEYQKQRLQQQLAKAATANAALRRKINEVLHGLDMALPPVSVLDDEEESDVTP</sequence>
<keyword evidence="3" id="KW-1185">Reference proteome</keyword>
<feature type="coiled-coil region" evidence="1">
    <location>
        <begin position="116"/>
        <end position="371"/>
    </location>
</feature>
<evidence type="ECO:0000313" key="2">
    <source>
        <dbReference type="EMBL" id="OEH79404.1"/>
    </source>
</evidence>
<name>A0A1D3D7I8_9EIME</name>
<gene>
    <name evidence="2" type="ORF">cyc_03246</name>
</gene>
<dbReference type="AlphaFoldDB" id="A0A1D3D7I8"/>
<dbReference type="VEuPathDB" id="ToxoDB:cyc_03246"/>
<comment type="caution">
    <text evidence="2">The sequence shown here is derived from an EMBL/GenBank/DDBJ whole genome shotgun (WGS) entry which is preliminary data.</text>
</comment>
<dbReference type="InParanoid" id="A0A1D3D7I8"/>
<accession>A0A1D3D7I8</accession>
<evidence type="ECO:0000256" key="1">
    <source>
        <dbReference type="SAM" id="Coils"/>
    </source>
</evidence>
<feature type="coiled-coil region" evidence="1">
    <location>
        <begin position="506"/>
        <end position="647"/>
    </location>
</feature>
<dbReference type="VEuPathDB" id="ToxoDB:LOC34619975"/>
<feature type="coiled-coil region" evidence="1">
    <location>
        <begin position="419"/>
        <end position="453"/>
    </location>
</feature>
<reference evidence="2 3" key="1">
    <citation type="journal article" date="2016" name="BMC Genomics">
        <title>Comparative genomics reveals Cyclospora cayetanensis possesses coccidia-like metabolism and invasion components but unique surface antigens.</title>
        <authorList>
            <person name="Liu S."/>
            <person name="Wang L."/>
            <person name="Zheng H."/>
            <person name="Xu Z."/>
            <person name="Roellig D.M."/>
            <person name="Li N."/>
            <person name="Frace M.A."/>
            <person name="Tang K."/>
            <person name="Arrowood M.J."/>
            <person name="Moss D.M."/>
            <person name="Zhang L."/>
            <person name="Feng Y."/>
            <person name="Xiao L."/>
        </authorList>
    </citation>
    <scope>NUCLEOTIDE SEQUENCE [LARGE SCALE GENOMIC DNA]</scope>
    <source>
        <strain evidence="2 3">CHN_HEN01</strain>
    </source>
</reference>
<protein>
    <submittedName>
        <fullName evidence="2">Non-muscle myosin II heavy</fullName>
    </submittedName>
</protein>
<dbReference type="EMBL" id="JROU02000393">
    <property type="protein sequence ID" value="OEH79404.1"/>
    <property type="molecule type" value="Genomic_DNA"/>
</dbReference>
<keyword evidence="1" id="KW-0175">Coiled coil</keyword>